<evidence type="ECO:0000256" key="4">
    <source>
        <dbReference type="RuleBase" id="RU000551"/>
    </source>
</evidence>
<evidence type="ECO:0000259" key="5">
    <source>
        <dbReference type="PROSITE" id="PS00388"/>
    </source>
</evidence>
<keyword evidence="2 3" id="KW-0647">Proteasome</keyword>
<dbReference type="Pfam" id="PF10584">
    <property type="entry name" value="Proteasome_A_N"/>
    <property type="match status" value="1"/>
</dbReference>
<dbReference type="NCBIfam" id="NF003075">
    <property type="entry name" value="PRK03996.1"/>
    <property type="match status" value="1"/>
</dbReference>
<protein>
    <recommendedName>
        <fullName evidence="4">Proteasome subunit alpha type</fullName>
    </recommendedName>
</protein>
<keyword evidence="7" id="KW-1185">Reference proteome</keyword>
<evidence type="ECO:0000313" key="7">
    <source>
        <dbReference type="Proteomes" id="UP000187455"/>
    </source>
</evidence>
<dbReference type="InterPro" id="IPR001353">
    <property type="entry name" value="Proteasome_sua/b"/>
</dbReference>
<evidence type="ECO:0000256" key="1">
    <source>
        <dbReference type="ARBA" id="ARBA00022490"/>
    </source>
</evidence>
<organism evidence="6 7">
    <name type="scientific">Smittium mucronatum</name>
    <dbReference type="NCBI Taxonomy" id="133383"/>
    <lineage>
        <taxon>Eukaryota</taxon>
        <taxon>Fungi</taxon>
        <taxon>Fungi incertae sedis</taxon>
        <taxon>Zoopagomycota</taxon>
        <taxon>Kickxellomycotina</taxon>
        <taxon>Harpellomycetes</taxon>
        <taxon>Harpellales</taxon>
        <taxon>Legeriomycetaceae</taxon>
        <taxon>Smittium</taxon>
    </lineage>
</organism>
<reference evidence="6 7" key="1">
    <citation type="journal article" date="2016" name="Mol. Biol. Evol.">
        <title>Genome-Wide Survey of Gut Fungi (Harpellales) Reveals the First Horizontally Transferred Ubiquitin Gene from a Mosquito Host.</title>
        <authorList>
            <person name="Wang Y."/>
            <person name="White M.M."/>
            <person name="Kvist S."/>
            <person name="Moncalvo J.M."/>
        </authorList>
    </citation>
    <scope>NUCLEOTIDE SEQUENCE [LARGE SCALE GENOMIC DNA]</scope>
    <source>
        <strain evidence="6 7">ALG-7-W6</strain>
    </source>
</reference>
<comment type="subcellular location">
    <subcellularLocation>
        <location evidence="4">Cytoplasm</location>
    </subcellularLocation>
    <subcellularLocation>
        <location evidence="4">Nucleus</location>
    </subcellularLocation>
</comment>
<comment type="similarity">
    <text evidence="3 4">Belongs to the peptidase T1A family.</text>
</comment>
<dbReference type="GO" id="GO:0006511">
    <property type="term" value="P:ubiquitin-dependent protein catabolic process"/>
    <property type="evidence" value="ECO:0007669"/>
    <property type="project" value="InterPro"/>
</dbReference>
<keyword evidence="1 4" id="KW-0963">Cytoplasm</keyword>
<evidence type="ECO:0000256" key="2">
    <source>
        <dbReference type="ARBA" id="ARBA00022942"/>
    </source>
</evidence>
<dbReference type="PROSITE" id="PS00388">
    <property type="entry name" value="PROTEASOME_ALPHA_1"/>
    <property type="match status" value="1"/>
</dbReference>
<keyword evidence="4" id="KW-0539">Nucleus</keyword>
<comment type="caution">
    <text evidence="6">The sequence shown here is derived from an EMBL/GenBank/DDBJ whole genome shotgun (WGS) entry which is preliminary data.</text>
</comment>
<sequence>MSYDRALTVFSPDGHLFQVDYAQEAVRKGACAVGVRGKDSVVLGVERKSALKLQDPRTFRKIHMLDEHVFLASAGLSADSRVLVDKARVQCQSHKLTVEDPVTTEYITRYIAGIEQKYTQSGGRRPFGVSCLIAGVDPDHRPFLFQTDPSGNYYEWSANAIGRSSDVIREYLEKNFVADLSESDATKLTIKALMEVVQSGANNIEIIVLKADPSSKFGVSVNRLDIPAVKLISAEIAAEKAELDSHKKKPSAA</sequence>
<comment type="subunit">
    <text evidence="4">The 26S proteasome consists of a 20S proteasome core and two 19S regulatory subunits.</text>
</comment>
<proteinExistence type="inferred from homology"/>
<dbReference type="Gene3D" id="3.60.20.10">
    <property type="entry name" value="Glutamine Phosphoribosylpyrophosphate, subunit 1, domain 1"/>
    <property type="match status" value="1"/>
</dbReference>
<dbReference type="PROSITE" id="PS51475">
    <property type="entry name" value="PROTEASOME_ALPHA_2"/>
    <property type="match status" value="1"/>
</dbReference>
<dbReference type="InterPro" id="IPR023332">
    <property type="entry name" value="Proteasome_alpha-type"/>
</dbReference>
<dbReference type="GO" id="GO:0019773">
    <property type="term" value="C:proteasome core complex, alpha-subunit complex"/>
    <property type="evidence" value="ECO:0007669"/>
    <property type="project" value="UniProtKB-UniRule"/>
</dbReference>
<dbReference type="FunFam" id="3.60.20.10:FF:000004">
    <property type="entry name" value="Proteasome subunit alpha type-4"/>
    <property type="match status" value="1"/>
</dbReference>
<dbReference type="PANTHER" id="PTHR11599">
    <property type="entry name" value="PROTEASOME SUBUNIT ALPHA/BETA"/>
    <property type="match status" value="1"/>
</dbReference>
<evidence type="ECO:0000313" key="6">
    <source>
        <dbReference type="EMBL" id="OLY83151.1"/>
    </source>
</evidence>
<dbReference type="SUPFAM" id="SSF56235">
    <property type="entry name" value="N-terminal nucleophile aminohydrolases (Ntn hydrolases)"/>
    <property type="match status" value="1"/>
</dbReference>
<dbReference type="SMART" id="SM00948">
    <property type="entry name" value="Proteasome_A_N"/>
    <property type="match status" value="1"/>
</dbReference>
<gene>
    <name evidence="6" type="ORF">AYI68_g2715</name>
</gene>
<dbReference type="OrthoDB" id="431557at2759"/>
<dbReference type="InterPro" id="IPR029055">
    <property type="entry name" value="Ntn_hydrolases_N"/>
</dbReference>
<dbReference type="InterPro" id="IPR000426">
    <property type="entry name" value="Proteasome_asu_N"/>
</dbReference>
<dbReference type="CDD" id="cd03755">
    <property type="entry name" value="proteasome_alpha_type_7"/>
    <property type="match status" value="1"/>
</dbReference>
<accession>A0A1R0H1Z3</accession>
<name>A0A1R0H1Z3_9FUNG</name>
<dbReference type="Pfam" id="PF00227">
    <property type="entry name" value="Proteasome"/>
    <property type="match status" value="1"/>
</dbReference>
<dbReference type="GO" id="GO:0005634">
    <property type="term" value="C:nucleus"/>
    <property type="evidence" value="ECO:0007669"/>
    <property type="project" value="UniProtKB-SubCell"/>
</dbReference>
<evidence type="ECO:0000256" key="3">
    <source>
        <dbReference type="PROSITE-ProRule" id="PRU00808"/>
    </source>
</evidence>
<dbReference type="GO" id="GO:0005737">
    <property type="term" value="C:cytoplasm"/>
    <property type="evidence" value="ECO:0007669"/>
    <property type="project" value="UniProtKB-SubCell"/>
</dbReference>
<feature type="domain" description="Proteasome alpha-type subunits" evidence="5">
    <location>
        <begin position="3"/>
        <end position="25"/>
    </location>
</feature>
<dbReference type="STRING" id="133383.A0A1R0H1Z3"/>
<dbReference type="InterPro" id="IPR050115">
    <property type="entry name" value="Proteasome_alpha"/>
</dbReference>
<dbReference type="AlphaFoldDB" id="A0A1R0H1Z3"/>
<dbReference type="EMBL" id="LSSL01001048">
    <property type="protein sequence ID" value="OLY83151.1"/>
    <property type="molecule type" value="Genomic_DNA"/>
</dbReference>
<dbReference type="Proteomes" id="UP000187455">
    <property type="component" value="Unassembled WGS sequence"/>
</dbReference>